<dbReference type="FunFam" id="3.30.505.10:FF:000028">
    <property type="entry name" value="Suppressor of cytokine signaling 5"/>
    <property type="match status" value="1"/>
</dbReference>
<dbReference type="InterPro" id="IPR000980">
    <property type="entry name" value="SH2"/>
</dbReference>
<comment type="caution">
    <text evidence="10">The sequence shown here is derived from an EMBL/GenBank/DDBJ whole genome shotgun (WGS) entry which is preliminary data.</text>
</comment>
<comment type="pathway">
    <text evidence="1">Protein modification; protein ubiquitination.</text>
</comment>
<name>A0AAV3ZVS6_9GAST</name>
<dbReference type="SUPFAM" id="SSF55550">
    <property type="entry name" value="SH2 domain"/>
    <property type="match status" value="1"/>
</dbReference>
<keyword evidence="4" id="KW-0833">Ubl conjugation pathway</keyword>
<dbReference type="PROSITE" id="PS50225">
    <property type="entry name" value="SOCS"/>
    <property type="match status" value="1"/>
</dbReference>
<evidence type="ECO:0000259" key="8">
    <source>
        <dbReference type="PROSITE" id="PS50001"/>
    </source>
</evidence>
<dbReference type="InterPro" id="IPR036036">
    <property type="entry name" value="SOCS_box-like_dom_sf"/>
</dbReference>
<dbReference type="GO" id="GO:0046854">
    <property type="term" value="P:phosphatidylinositol phosphate biosynthetic process"/>
    <property type="evidence" value="ECO:0007669"/>
    <property type="project" value="TreeGrafter"/>
</dbReference>
<evidence type="ECO:0000256" key="3">
    <source>
        <dbReference type="ARBA" id="ARBA00022700"/>
    </source>
</evidence>
<reference evidence="10 11" key="1">
    <citation type="journal article" date="2021" name="Elife">
        <title>Chloroplast acquisition without the gene transfer in kleptoplastic sea slugs, Plakobranchus ocellatus.</title>
        <authorList>
            <person name="Maeda T."/>
            <person name="Takahashi S."/>
            <person name="Yoshida T."/>
            <person name="Shimamura S."/>
            <person name="Takaki Y."/>
            <person name="Nagai Y."/>
            <person name="Toyoda A."/>
            <person name="Suzuki Y."/>
            <person name="Arimoto A."/>
            <person name="Ishii H."/>
            <person name="Satoh N."/>
            <person name="Nishiyama T."/>
            <person name="Hasebe M."/>
            <person name="Maruyama T."/>
            <person name="Minagawa J."/>
            <person name="Obokata J."/>
            <person name="Shigenobu S."/>
        </authorList>
    </citation>
    <scope>NUCLEOTIDE SEQUENCE [LARGE SCALE GENOMIC DNA]</scope>
</reference>
<keyword evidence="5 6" id="KW-0727">SH2 domain</keyword>
<feature type="compositionally biased region" description="Polar residues" evidence="7">
    <location>
        <begin position="13"/>
        <end position="25"/>
    </location>
</feature>
<gene>
    <name evidence="10" type="ORF">PoB_002546300</name>
</gene>
<feature type="domain" description="SOCS box" evidence="9">
    <location>
        <begin position="461"/>
        <end position="510"/>
    </location>
</feature>
<protein>
    <submittedName>
        <fullName evidence="10">Suppressor of cytokine signaling 5</fullName>
    </submittedName>
</protein>
<keyword evidence="3" id="KW-0734">Signal transduction inhibitor</keyword>
<evidence type="ECO:0000256" key="7">
    <source>
        <dbReference type="SAM" id="MobiDB-lite"/>
    </source>
</evidence>
<feature type="compositionally biased region" description="Acidic residues" evidence="7">
    <location>
        <begin position="1"/>
        <end position="10"/>
    </location>
</feature>
<accession>A0AAV3ZVS6</accession>
<evidence type="ECO:0000259" key="9">
    <source>
        <dbReference type="PROSITE" id="PS50225"/>
    </source>
</evidence>
<dbReference type="GO" id="GO:0035556">
    <property type="term" value="P:intracellular signal transduction"/>
    <property type="evidence" value="ECO:0007669"/>
    <property type="project" value="InterPro"/>
</dbReference>
<dbReference type="GO" id="GO:0005942">
    <property type="term" value="C:phosphatidylinositol 3-kinase complex"/>
    <property type="evidence" value="ECO:0007669"/>
    <property type="project" value="TreeGrafter"/>
</dbReference>
<feature type="compositionally biased region" description="Low complexity" evidence="7">
    <location>
        <begin position="135"/>
        <end position="152"/>
    </location>
</feature>
<dbReference type="InterPro" id="IPR001496">
    <property type="entry name" value="SOCS_box"/>
</dbReference>
<dbReference type="SUPFAM" id="SSF158235">
    <property type="entry name" value="SOCS box-like"/>
    <property type="match status" value="1"/>
</dbReference>
<dbReference type="GO" id="GO:0009968">
    <property type="term" value="P:negative regulation of signal transduction"/>
    <property type="evidence" value="ECO:0007669"/>
    <property type="project" value="UniProtKB-KW"/>
</dbReference>
<evidence type="ECO:0000256" key="6">
    <source>
        <dbReference type="PROSITE-ProRule" id="PRU00191"/>
    </source>
</evidence>
<dbReference type="PANTHER" id="PTHR10155">
    <property type="entry name" value="PHOSPHATIDYLINOSITOL 3-KINASE REGULATORY SUBUNIT"/>
    <property type="match status" value="1"/>
</dbReference>
<dbReference type="Proteomes" id="UP000735302">
    <property type="component" value="Unassembled WGS sequence"/>
</dbReference>
<dbReference type="Pfam" id="PF07525">
    <property type="entry name" value="SOCS_box"/>
    <property type="match status" value="1"/>
</dbReference>
<dbReference type="Gene3D" id="3.30.505.10">
    <property type="entry name" value="SH2 domain"/>
    <property type="match status" value="1"/>
</dbReference>
<feature type="region of interest" description="Disordered" evidence="7">
    <location>
        <begin position="1"/>
        <end position="37"/>
    </location>
</feature>
<dbReference type="InterPro" id="IPR036860">
    <property type="entry name" value="SH2_dom_sf"/>
</dbReference>
<dbReference type="PANTHER" id="PTHR10155:SF0">
    <property type="entry name" value="SUPPRESSOR OF CYTOKINE SIGNALING AT 36E, ISOFORM D"/>
    <property type="match status" value="1"/>
</dbReference>
<evidence type="ECO:0000313" key="11">
    <source>
        <dbReference type="Proteomes" id="UP000735302"/>
    </source>
</evidence>
<feature type="domain" description="SH2" evidence="8">
    <location>
        <begin position="371"/>
        <end position="466"/>
    </location>
</feature>
<keyword evidence="11" id="KW-1185">Reference proteome</keyword>
<dbReference type="PROSITE" id="PS50001">
    <property type="entry name" value="SH2"/>
    <property type="match status" value="1"/>
</dbReference>
<evidence type="ECO:0000256" key="4">
    <source>
        <dbReference type="ARBA" id="ARBA00022786"/>
    </source>
</evidence>
<feature type="region of interest" description="Disordered" evidence="7">
    <location>
        <begin position="125"/>
        <end position="159"/>
    </location>
</feature>
<evidence type="ECO:0000313" key="10">
    <source>
        <dbReference type="EMBL" id="GFN98957.1"/>
    </source>
</evidence>
<evidence type="ECO:0000256" key="2">
    <source>
        <dbReference type="ARBA" id="ARBA00022604"/>
    </source>
</evidence>
<proteinExistence type="predicted"/>
<dbReference type="EMBL" id="BLXT01002928">
    <property type="protein sequence ID" value="GFN98957.1"/>
    <property type="molecule type" value="Genomic_DNA"/>
</dbReference>
<evidence type="ECO:0000256" key="5">
    <source>
        <dbReference type="ARBA" id="ARBA00022999"/>
    </source>
</evidence>
<keyword evidence="2" id="KW-0341">Growth regulation</keyword>
<organism evidence="10 11">
    <name type="scientific">Plakobranchus ocellatus</name>
    <dbReference type="NCBI Taxonomy" id="259542"/>
    <lineage>
        <taxon>Eukaryota</taxon>
        <taxon>Metazoa</taxon>
        <taxon>Spiralia</taxon>
        <taxon>Lophotrochozoa</taxon>
        <taxon>Mollusca</taxon>
        <taxon>Gastropoda</taxon>
        <taxon>Heterobranchia</taxon>
        <taxon>Euthyneura</taxon>
        <taxon>Panpulmonata</taxon>
        <taxon>Sacoglossa</taxon>
        <taxon>Placobranchoidea</taxon>
        <taxon>Plakobranchidae</taxon>
        <taxon>Plakobranchus</taxon>
    </lineage>
</organism>
<dbReference type="SMART" id="SM00253">
    <property type="entry name" value="SOCS"/>
    <property type="match status" value="1"/>
</dbReference>
<dbReference type="Pfam" id="PF00017">
    <property type="entry name" value="SH2"/>
    <property type="match status" value="1"/>
</dbReference>
<dbReference type="AlphaFoldDB" id="A0AAV3ZVS6"/>
<dbReference type="SMART" id="SM00969">
    <property type="entry name" value="SOCS_box"/>
    <property type="match status" value="1"/>
</dbReference>
<evidence type="ECO:0000256" key="1">
    <source>
        <dbReference type="ARBA" id="ARBA00004906"/>
    </source>
</evidence>
<dbReference type="SMART" id="SM00252">
    <property type="entry name" value="SH2"/>
    <property type="match status" value="1"/>
</dbReference>
<sequence>MFVEPADDIIELSGQNLNSPSQNESENIKDKPRATTSNVYTPLLARSRPLSSSDFTTNKLESDVPKQKFNKPDLSFVQVRGQKSSVRPFFCCGSELSLVSLVDNLDLKEKHIGNVPKLKSIEYTGSSSEEEEEQSLNSNESFKSSNVSSSRSFVRRKKKDKHSVKKKFWSLRLRGRWHTRWRVSQSQRSRNLRNDSPNVSSVAICQGTYQRTNSPGSGGRAQRARAASNGSQLINLSQIYDLDGLHPTDDVENEAVRVRERTEEVAHGVEIHHSIFYHALRSNLGFPDSMIDILRQRRPVESLNSESERSSPHLPSGEDHSLLMNNFMCQLQGSRNGGGEVSRSDSMRVFTQVDFIHCLVPQLFKITSCPFYWGIMDKSEAERLLDNKPEGTFLLRDSAQEDFLFSVSFRRYNRSLHARVEQLNHRFSFDAHDPCVFSAPSVCELMEHYKDPSSCMFFEPKLTRPLLRNFTFSLQHLCRAVICDTLVYDQIYDLPIPNSLKQFLQLYHYKQKVRVRHFDGTGFVYADNQVMLD</sequence>
<dbReference type="GO" id="GO:0046935">
    <property type="term" value="F:1-phosphatidylinositol-3-kinase regulator activity"/>
    <property type="evidence" value="ECO:0007669"/>
    <property type="project" value="TreeGrafter"/>
</dbReference>